<dbReference type="GO" id="GO:0030896">
    <property type="term" value="C:checkpoint clamp complex"/>
    <property type="evidence" value="ECO:0007669"/>
    <property type="project" value="UniProtKB-UniRule"/>
</dbReference>
<comment type="function">
    <text evidence="2">Acts in DNA repair and mutagenesis. Involved in promoting resistance to ionizing radiation and UV light, as well as regulating cell cycle progression after irradiation.</text>
</comment>
<dbReference type="GO" id="GO:0031573">
    <property type="term" value="P:mitotic intra-S DNA damage checkpoint signaling"/>
    <property type="evidence" value="ECO:0007669"/>
    <property type="project" value="TreeGrafter"/>
</dbReference>
<dbReference type="GO" id="GO:0000076">
    <property type="term" value="P:DNA replication checkpoint signaling"/>
    <property type="evidence" value="ECO:0007669"/>
    <property type="project" value="TreeGrafter"/>
</dbReference>
<dbReference type="PANTHER" id="PTHR15237:SF0">
    <property type="entry name" value="CELL CYCLE CHECKPOINT CONTROL PROTEIN"/>
    <property type="match status" value="1"/>
</dbReference>
<dbReference type="Proteomes" id="UP000033710">
    <property type="component" value="Unassembled WGS sequence"/>
</dbReference>
<dbReference type="GO" id="GO:0071479">
    <property type="term" value="P:cellular response to ionizing radiation"/>
    <property type="evidence" value="ECO:0007669"/>
    <property type="project" value="TreeGrafter"/>
</dbReference>
<accession>A0A0F2MFH2</accession>
<dbReference type="InterPro" id="IPR046938">
    <property type="entry name" value="DNA_clamp_sf"/>
</dbReference>
<dbReference type="VEuPathDB" id="FungiDB:SPSK_07314"/>
<protein>
    <recommendedName>
        <fullName evidence="2">DNA repair protein rad9</fullName>
    </recommendedName>
</protein>
<dbReference type="PANTHER" id="PTHR15237">
    <property type="entry name" value="DNA REPAIR PROTEIN RAD9"/>
    <property type="match status" value="1"/>
</dbReference>
<evidence type="ECO:0000256" key="3">
    <source>
        <dbReference type="SAM" id="MobiDB-lite"/>
    </source>
</evidence>
<dbReference type="RefSeq" id="XP_016591063.1">
    <property type="nucleotide sequence ID" value="XM_016733978.1"/>
</dbReference>
<dbReference type="OrthoDB" id="60092at2759"/>
<dbReference type="Gene3D" id="3.70.10.10">
    <property type="match status" value="1"/>
</dbReference>
<gene>
    <name evidence="4" type="ORF">SPSK_07314</name>
</gene>
<feature type="region of interest" description="Disordered" evidence="3">
    <location>
        <begin position="288"/>
        <end position="367"/>
    </location>
</feature>
<dbReference type="GeneID" id="27669255"/>
<organism evidence="4 5">
    <name type="scientific">Sporothrix schenckii 1099-18</name>
    <dbReference type="NCBI Taxonomy" id="1397361"/>
    <lineage>
        <taxon>Eukaryota</taxon>
        <taxon>Fungi</taxon>
        <taxon>Dikarya</taxon>
        <taxon>Ascomycota</taxon>
        <taxon>Pezizomycotina</taxon>
        <taxon>Sordariomycetes</taxon>
        <taxon>Sordariomycetidae</taxon>
        <taxon>Ophiostomatales</taxon>
        <taxon>Ophiostomataceae</taxon>
        <taxon>Sporothrix</taxon>
    </lineage>
</organism>
<feature type="compositionally biased region" description="Basic and acidic residues" evidence="3">
    <location>
        <begin position="288"/>
        <end position="299"/>
    </location>
</feature>
<dbReference type="EMBL" id="AXCR01000004">
    <property type="protein sequence ID" value="KJR88387.1"/>
    <property type="molecule type" value="Genomic_DNA"/>
</dbReference>
<evidence type="ECO:0000313" key="5">
    <source>
        <dbReference type="Proteomes" id="UP000033710"/>
    </source>
</evidence>
<dbReference type="KEGG" id="ssck:SPSK_07314"/>
<dbReference type="SUPFAM" id="SSF55979">
    <property type="entry name" value="DNA clamp"/>
    <property type="match status" value="1"/>
</dbReference>
<dbReference type="PIRSF" id="PIRSF009303">
    <property type="entry name" value="Cell_cycle_RAD9"/>
    <property type="match status" value="1"/>
</dbReference>
<feature type="region of interest" description="Disordered" evidence="3">
    <location>
        <begin position="93"/>
        <end position="114"/>
    </location>
</feature>
<sequence length="450" mass="49796">MAIVSFTLTDDGVTAFQNALACILKFSEDVSLDARRDKLILSALNAIKSAFVSFNFASSHFFRYKYEGSERSPDKFQCLILIRALLSIFRSRTSGDTSRGGSGDSSIERCDVSIEDGPDRNSRFVAKIAWRNGITATHAISFEAQAPVLARFDSSGADNQWSISAHTLRRLMDHFGPKVELLDINTEGEGVLNLTCSTEKQYTKTDGFLNMNVHTSIAVKMDDFDDIDIEHKHHIIINVKDFRAILQHACTTSGKLTAQYSQPWKPLRFSYSENGLYCQFVLMTVGEKEGSNSKKDGTRVHNSRTKRPSFPAGTASTTATLPEAGQRLSSRVEPDSAPADGLPSTSRTGPLSAPITHSGFEMRPPLAPPSTIRMEALYDEDSQWEPVNPEEENPGFVRIEWDESLRPELAFVPIANDHSVNVDEPAPTDVPGGLEPTQRLTQVRKFGLFD</sequence>
<name>A0A0F2MFH2_SPOSC</name>
<dbReference type="Pfam" id="PF04139">
    <property type="entry name" value="Rad9"/>
    <property type="match status" value="1"/>
</dbReference>
<evidence type="ECO:0000256" key="2">
    <source>
        <dbReference type="PIRNR" id="PIRNR009303"/>
    </source>
</evidence>
<evidence type="ECO:0000256" key="1">
    <source>
        <dbReference type="ARBA" id="ARBA00008494"/>
    </source>
</evidence>
<keyword evidence="2" id="KW-0227">DNA damage</keyword>
<dbReference type="GO" id="GO:0006281">
    <property type="term" value="P:DNA repair"/>
    <property type="evidence" value="ECO:0007669"/>
    <property type="project" value="UniProtKB-UniRule"/>
</dbReference>
<reference evidence="4 5" key="2">
    <citation type="journal article" date="2015" name="Eukaryot. Cell">
        <title>Asexual propagation of a virulent clone complex in a human and feline outbreak of sporotrichosis.</title>
        <authorList>
            <person name="Teixeira Mde M."/>
            <person name="Rodrigues A.M."/>
            <person name="Tsui C.K."/>
            <person name="de Almeida L.G."/>
            <person name="Van Diepeningen A.D."/>
            <person name="van den Ende B.G."/>
            <person name="Fernandes G.F."/>
            <person name="Kano R."/>
            <person name="Hamelin R.C."/>
            <person name="Lopes-Bezerra L.M."/>
            <person name="Vasconcelos A.T."/>
            <person name="de Hoog S."/>
            <person name="de Camargo Z.P."/>
            <person name="Felipe M.S."/>
        </authorList>
    </citation>
    <scope>NUCLEOTIDE SEQUENCE [LARGE SCALE GENOMIC DNA]</scope>
    <source>
        <strain evidence="4 5">1099-18</strain>
    </source>
</reference>
<dbReference type="InterPro" id="IPR007268">
    <property type="entry name" value="Rad9/Ddc1"/>
</dbReference>
<comment type="similarity">
    <text evidence="1 2">Belongs to the rad9 family.</text>
</comment>
<dbReference type="AlphaFoldDB" id="A0A0F2MFH2"/>
<comment type="caution">
    <text evidence="4">The sequence shown here is derived from an EMBL/GenBank/DDBJ whole genome shotgun (WGS) entry which is preliminary data.</text>
</comment>
<reference evidence="4 5" key="1">
    <citation type="journal article" date="2014" name="BMC Genomics">
        <title>Comparative genomics of the major fungal agents of human and animal Sporotrichosis: Sporothrix schenckii and Sporothrix brasiliensis.</title>
        <authorList>
            <person name="Teixeira M.M."/>
            <person name="de Almeida L.G."/>
            <person name="Kubitschek-Barreira P."/>
            <person name="Alves F.L."/>
            <person name="Kioshima E.S."/>
            <person name="Abadio A.K."/>
            <person name="Fernandes L."/>
            <person name="Derengowski L.S."/>
            <person name="Ferreira K.S."/>
            <person name="Souza R.C."/>
            <person name="Ruiz J.C."/>
            <person name="de Andrade N.C."/>
            <person name="Paes H.C."/>
            <person name="Nicola A.M."/>
            <person name="Albuquerque P."/>
            <person name="Gerber A.L."/>
            <person name="Martins V.P."/>
            <person name="Peconick L.D."/>
            <person name="Neto A.V."/>
            <person name="Chaucanez C.B."/>
            <person name="Silva P.A."/>
            <person name="Cunha O.L."/>
            <person name="de Oliveira F.F."/>
            <person name="dos Santos T.C."/>
            <person name="Barros A.L."/>
            <person name="Soares M.A."/>
            <person name="de Oliveira L.M."/>
            <person name="Marini M.M."/>
            <person name="Villalobos-Duno H."/>
            <person name="Cunha M.M."/>
            <person name="de Hoog S."/>
            <person name="da Silveira J.F."/>
            <person name="Henrissat B."/>
            <person name="Nino-Vega G.A."/>
            <person name="Cisalpino P.S."/>
            <person name="Mora-Montes H.M."/>
            <person name="Almeida S.R."/>
            <person name="Stajich J.E."/>
            <person name="Lopes-Bezerra L.M."/>
            <person name="Vasconcelos A.T."/>
            <person name="Felipe M.S."/>
        </authorList>
    </citation>
    <scope>NUCLEOTIDE SEQUENCE [LARGE SCALE GENOMIC DNA]</scope>
    <source>
        <strain evidence="4 5">1099-18</strain>
    </source>
</reference>
<dbReference type="InterPro" id="IPR026584">
    <property type="entry name" value="Rad9"/>
</dbReference>
<evidence type="ECO:0000313" key="4">
    <source>
        <dbReference type="EMBL" id="KJR88387.1"/>
    </source>
</evidence>
<proteinExistence type="inferred from homology"/>